<evidence type="ECO:0000313" key="12">
    <source>
        <dbReference type="EMBL" id="CAH2031655.1"/>
    </source>
</evidence>
<evidence type="ECO:0000256" key="5">
    <source>
        <dbReference type="ARBA" id="ARBA00022475"/>
    </source>
</evidence>
<dbReference type="PANTHER" id="PTHR33909:SF1">
    <property type="entry name" value="SEC TRANSLOCON ACCESSORY COMPLEX SUBUNIT YAJC"/>
    <property type="match status" value="1"/>
</dbReference>
<organism evidence="12 13">
    <name type="scientific">Trichlorobacter ammonificans</name>
    <dbReference type="NCBI Taxonomy" id="2916410"/>
    <lineage>
        <taxon>Bacteria</taxon>
        <taxon>Pseudomonadati</taxon>
        <taxon>Thermodesulfobacteriota</taxon>
        <taxon>Desulfuromonadia</taxon>
        <taxon>Geobacterales</taxon>
        <taxon>Geobacteraceae</taxon>
        <taxon>Trichlorobacter</taxon>
    </lineage>
</organism>
<keyword evidence="13" id="KW-1185">Reference proteome</keyword>
<evidence type="ECO:0000256" key="1">
    <source>
        <dbReference type="ARBA" id="ARBA00004162"/>
    </source>
</evidence>
<comment type="similarity">
    <text evidence="2">Belongs to the YajC family.</text>
</comment>
<keyword evidence="6 11" id="KW-0812">Transmembrane</keyword>
<dbReference type="InterPro" id="IPR003849">
    <property type="entry name" value="Preprotein_translocase_YajC"/>
</dbReference>
<dbReference type="PANTHER" id="PTHR33909">
    <property type="entry name" value="SEC TRANSLOCON ACCESSORY COMPLEX SUBUNIT YAJC"/>
    <property type="match status" value="1"/>
</dbReference>
<dbReference type="Proteomes" id="UP001295463">
    <property type="component" value="Chromosome"/>
</dbReference>
<keyword evidence="5" id="KW-1003">Cell membrane</keyword>
<evidence type="ECO:0000256" key="6">
    <source>
        <dbReference type="ARBA" id="ARBA00022692"/>
    </source>
</evidence>
<dbReference type="PRINTS" id="PR01853">
    <property type="entry name" value="YAJCTRNLCASE"/>
</dbReference>
<proteinExistence type="inferred from homology"/>
<dbReference type="NCBIfam" id="TIGR00739">
    <property type="entry name" value="yajC"/>
    <property type="match status" value="1"/>
</dbReference>
<gene>
    <name evidence="12" type="ORF">GEAMG1_1823</name>
</gene>
<dbReference type="SMART" id="SM01323">
    <property type="entry name" value="YajC"/>
    <property type="match status" value="1"/>
</dbReference>
<evidence type="ECO:0000256" key="11">
    <source>
        <dbReference type="SAM" id="Phobius"/>
    </source>
</evidence>
<feature type="transmembrane region" description="Helical" evidence="11">
    <location>
        <begin position="27"/>
        <end position="44"/>
    </location>
</feature>
<evidence type="ECO:0000256" key="7">
    <source>
        <dbReference type="ARBA" id="ARBA00022927"/>
    </source>
</evidence>
<keyword evidence="4" id="KW-0813">Transport</keyword>
<evidence type="ECO:0000256" key="4">
    <source>
        <dbReference type="ARBA" id="ARBA00022448"/>
    </source>
</evidence>
<keyword evidence="10 11" id="KW-0472">Membrane</keyword>
<keyword evidence="8 11" id="KW-1133">Transmembrane helix</keyword>
<dbReference type="EMBL" id="OW150024">
    <property type="protein sequence ID" value="CAH2031655.1"/>
    <property type="molecule type" value="Genomic_DNA"/>
</dbReference>
<dbReference type="Pfam" id="PF02699">
    <property type="entry name" value="YajC"/>
    <property type="match status" value="1"/>
</dbReference>
<accession>A0ABM9D938</accession>
<evidence type="ECO:0000256" key="8">
    <source>
        <dbReference type="ARBA" id="ARBA00022989"/>
    </source>
</evidence>
<evidence type="ECO:0000313" key="13">
    <source>
        <dbReference type="Proteomes" id="UP001295463"/>
    </source>
</evidence>
<name>A0ABM9D938_9BACT</name>
<keyword evidence="9" id="KW-0811">Translocation</keyword>
<comment type="subcellular location">
    <subcellularLocation>
        <location evidence="1">Cell membrane</location>
        <topology evidence="1">Single-pass membrane protein</topology>
    </subcellularLocation>
</comment>
<evidence type="ECO:0000256" key="9">
    <source>
        <dbReference type="ARBA" id="ARBA00023010"/>
    </source>
</evidence>
<evidence type="ECO:0000256" key="3">
    <source>
        <dbReference type="ARBA" id="ARBA00014962"/>
    </source>
</evidence>
<evidence type="ECO:0000256" key="2">
    <source>
        <dbReference type="ARBA" id="ARBA00006742"/>
    </source>
</evidence>
<sequence length="107" mass="11289">MMTAVAFAMGAPAGGQAAQGGGAAALMNFVPLIFMFAIFYFLLIRPQQKKAKEHRAMLEALKIGDSVKTAGGIHGKIAALEDQVITLEVATGVKIKIDKPFVTTVVK</sequence>
<keyword evidence="7" id="KW-0653">Protein transport</keyword>
<protein>
    <recommendedName>
        <fullName evidence="3">Sec translocon accessory complex subunit YajC</fullName>
    </recommendedName>
</protein>
<evidence type="ECO:0000256" key="10">
    <source>
        <dbReference type="ARBA" id="ARBA00023136"/>
    </source>
</evidence>
<reference evidence="12 13" key="1">
    <citation type="submission" date="2022-03" db="EMBL/GenBank/DDBJ databases">
        <authorList>
            <person name="Koch H."/>
        </authorList>
    </citation>
    <scope>NUCLEOTIDE SEQUENCE [LARGE SCALE GENOMIC DNA]</scope>
    <source>
        <strain evidence="12 13">G1</strain>
    </source>
</reference>